<evidence type="ECO:0000313" key="3">
    <source>
        <dbReference type="EMBL" id="VDN81687.1"/>
    </source>
</evidence>
<dbReference type="WBParaSite" id="BPAG_0000050001-mRNA-1">
    <property type="protein sequence ID" value="BPAG_0000050001-mRNA-1"/>
    <property type="gene ID" value="BPAG_0000050001"/>
</dbReference>
<dbReference type="EMBL" id="UZAD01000023">
    <property type="protein sequence ID" value="VDN81687.1"/>
    <property type="molecule type" value="Genomic_DNA"/>
</dbReference>
<evidence type="ECO:0000256" key="2">
    <source>
        <dbReference type="ARBA" id="ARBA00022737"/>
    </source>
</evidence>
<dbReference type="GO" id="GO:0005737">
    <property type="term" value="C:cytoplasm"/>
    <property type="evidence" value="ECO:0007669"/>
    <property type="project" value="TreeGrafter"/>
</dbReference>
<reference evidence="5" key="1">
    <citation type="submission" date="2017-02" db="UniProtKB">
        <authorList>
            <consortium name="WormBaseParasite"/>
        </authorList>
    </citation>
    <scope>IDENTIFICATION</scope>
</reference>
<dbReference type="InterPro" id="IPR001611">
    <property type="entry name" value="Leu-rich_rpt"/>
</dbReference>
<gene>
    <name evidence="3" type="ORF">BPAG_LOCUS501</name>
</gene>
<dbReference type="Pfam" id="PF13855">
    <property type="entry name" value="LRR_8"/>
    <property type="match status" value="1"/>
</dbReference>
<dbReference type="Gene3D" id="3.80.10.10">
    <property type="entry name" value="Ribonuclease Inhibitor"/>
    <property type="match status" value="1"/>
</dbReference>
<proteinExistence type="predicted"/>
<dbReference type="PANTHER" id="PTHR48051">
    <property type="match status" value="1"/>
</dbReference>
<dbReference type="InterPro" id="IPR050216">
    <property type="entry name" value="LRR_domain-containing"/>
</dbReference>
<evidence type="ECO:0000313" key="4">
    <source>
        <dbReference type="Proteomes" id="UP000278627"/>
    </source>
</evidence>
<name>A0A0N4SXT0_BRUPA</name>
<dbReference type="Proteomes" id="UP000278627">
    <property type="component" value="Unassembled WGS sequence"/>
</dbReference>
<dbReference type="AlphaFoldDB" id="A0A0N4SXT0"/>
<dbReference type="PROSITE" id="PS51450">
    <property type="entry name" value="LRR"/>
    <property type="match status" value="1"/>
</dbReference>
<dbReference type="InterPro" id="IPR032675">
    <property type="entry name" value="LRR_dom_sf"/>
</dbReference>
<sequence length="191" mass="21474">MFRISYVYETSGKMALAAGKAVTRVMHRCEAAKASGYLDLSDCGVMYIADAIYLVLKGYEINKCNLRNNSLTKFPKKMVERFSNMTIVVFNVEGNAIEEFPVEVGEWTAMQGMNLSNNKLTTFPVGIFNMKQLTYLDLSGNNITEIDVDRLYTSLPNLTQLLLSGNPVAETMKTELENHKKKPKTLKLLLI</sequence>
<organism evidence="5">
    <name type="scientific">Brugia pahangi</name>
    <name type="common">Filarial nematode worm</name>
    <dbReference type="NCBI Taxonomy" id="6280"/>
    <lineage>
        <taxon>Eukaryota</taxon>
        <taxon>Metazoa</taxon>
        <taxon>Ecdysozoa</taxon>
        <taxon>Nematoda</taxon>
        <taxon>Chromadorea</taxon>
        <taxon>Rhabditida</taxon>
        <taxon>Spirurina</taxon>
        <taxon>Spiruromorpha</taxon>
        <taxon>Filarioidea</taxon>
        <taxon>Onchocercidae</taxon>
        <taxon>Brugia</taxon>
    </lineage>
</organism>
<dbReference type="PANTHER" id="PTHR48051:SF1">
    <property type="entry name" value="RAS SUPPRESSOR PROTEIN 1"/>
    <property type="match status" value="1"/>
</dbReference>
<dbReference type="SUPFAM" id="SSF52075">
    <property type="entry name" value="Outer arm dynein light chain 1"/>
    <property type="match status" value="1"/>
</dbReference>
<dbReference type="STRING" id="6280.A0A0N4SXT0"/>
<accession>A0A0N4SXT0</accession>
<protein>
    <submittedName>
        <fullName evidence="5">Leucine-rich repeat protein</fullName>
    </submittedName>
</protein>
<reference evidence="3 4" key="2">
    <citation type="submission" date="2018-11" db="EMBL/GenBank/DDBJ databases">
        <authorList>
            <consortium name="Pathogen Informatics"/>
        </authorList>
    </citation>
    <scope>NUCLEOTIDE SEQUENCE [LARGE SCALE GENOMIC DNA]</scope>
</reference>
<keyword evidence="2" id="KW-0677">Repeat</keyword>
<keyword evidence="1" id="KW-0433">Leucine-rich repeat</keyword>
<evidence type="ECO:0000256" key="1">
    <source>
        <dbReference type="ARBA" id="ARBA00022614"/>
    </source>
</evidence>
<keyword evidence="4" id="KW-1185">Reference proteome</keyword>
<evidence type="ECO:0000313" key="5">
    <source>
        <dbReference type="WBParaSite" id="BPAG_0000050001-mRNA-1"/>
    </source>
</evidence>